<comment type="caution">
    <text evidence="2">The sequence shown here is derived from an EMBL/GenBank/DDBJ whole genome shotgun (WGS) entry which is preliminary data.</text>
</comment>
<reference evidence="2 3" key="1">
    <citation type="submission" date="2014-08" db="EMBL/GenBank/DDBJ databases">
        <authorList>
            <person name="Hassan Y.I."/>
            <person name="Lepp D."/>
            <person name="Zhou T."/>
        </authorList>
    </citation>
    <scope>NUCLEOTIDE SEQUENCE [LARGE SCALE GENOMIC DNA]</scope>
    <source>
        <strain evidence="2 3">IFO13584</strain>
    </source>
</reference>
<dbReference type="Pfam" id="PF00753">
    <property type="entry name" value="Lactamase_B"/>
    <property type="match status" value="1"/>
</dbReference>
<protein>
    <recommendedName>
        <fullName evidence="1">Metallo-beta-lactamase domain-containing protein</fullName>
    </recommendedName>
</protein>
<dbReference type="GO" id="GO:0004521">
    <property type="term" value="F:RNA endonuclease activity"/>
    <property type="evidence" value="ECO:0007669"/>
    <property type="project" value="TreeGrafter"/>
</dbReference>
<dbReference type="Gene3D" id="3.40.50.10890">
    <property type="match status" value="1"/>
</dbReference>
<proteinExistence type="predicted"/>
<dbReference type="PANTHER" id="PTHR11203:SF37">
    <property type="entry name" value="INTEGRATOR COMPLEX SUBUNIT 11"/>
    <property type="match status" value="1"/>
</dbReference>
<dbReference type="SUPFAM" id="SSF56281">
    <property type="entry name" value="Metallo-hydrolase/oxidoreductase"/>
    <property type="match status" value="1"/>
</dbReference>
<dbReference type="SMART" id="SM00849">
    <property type="entry name" value="Lactamase_B"/>
    <property type="match status" value="1"/>
</dbReference>
<dbReference type="InterPro" id="IPR001279">
    <property type="entry name" value="Metallo-B-lactamas"/>
</dbReference>
<dbReference type="Proteomes" id="UP000028981">
    <property type="component" value="Unassembled WGS sequence"/>
</dbReference>
<gene>
    <name evidence="2" type="ORF">JP75_00065</name>
</gene>
<feature type="domain" description="Metallo-beta-lactamase" evidence="1">
    <location>
        <begin position="13"/>
        <end position="188"/>
    </location>
</feature>
<evidence type="ECO:0000313" key="3">
    <source>
        <dbReference type="Proteomes" id="UP000028981"/>
    </source>
</evidence>
<evidence type="ECO:0000313" key="2">
    <source>
        <dbReference type="EMBL" id="KFL32600.1"/>
    </source>
</evidence>
<dbReference type="OrthoDB" id="9800940at2"/>
<dbReference type="EMBL" id="JQGC01000001">
    <property type="protein sequence ID" value="KFL32600.1"/>
    <property type="molecule type" value="Genomic_DNA"/>
</dbReference>
<dbReference type="AlphaFoldDB" id="A0A087M6U7"/>
<dbReference type="STRING" id="46914.JP75_00065"/>
<organism evidence="2 3">
    <name type="scientific">Devosia riboflavina</name>
    <dbReference type="NCBI Taxonomy" id="46914"/>
    <lineage>
        <taxon>Bacteria</taxon>
        <taxon>Pseudomonadati</taxon>
        <taxon>Pseudomonadota</taxon>
        <taxon>Alphaproteobacteria</taxon>
        <taxon>Hyphomicrobiales</taxon>
        <taxon>Devosiaceae</taxon>
        <taxon>Devosia</taxon>
    </lineage>
</organism>
<evidence type="ECO:0000259" key="1">
    <source>
        <dbReference type="SMART" id="SM00849"/>
    </source>
</evidence>
<dbReference type="PANTHER" id="PTHR11203">
    <property type="entry name" value="CLEAVAGE AND POLYADENYLATION SPECIFICITY FACTOR FAMILY MEMBER"/>
    <property type="match status" value="1"/>
</dbReference>
<accession>A0A087M6U7</accession>
<sequence>MRLTAISGYGQKGPACFLLEIAGRRLLLDCGKGPDDDREPDLVGVGTVDAVLVSHSHRDHTGALYRLGDIGSPPVFATGLAARLADIRAVGDFDDAARHLGLEIATGRCGHAPGAVWMRIGGAEGLLYTGDFSLESNLYPAEPWPRARALVADASYGAWDGTVQQALAELTALAAAGPLLLPAPAAGRGLEMALLLWEAGHRVRLCPVHRAVAAMLIEGGAELAPGALERLASLLEQTETLYADDEPDGVMIAAKADASGGLAAQLLATWRTGEVKIVFTGHVSRGTPAALAVAGGRASVLRWNVHPRLSDIRALLDAVEPEVVMPAFVPAEQLRALHAALPAIPWTEGALQLA</sequence>
<name>A0A087M6U7_9HYPH</name>
<keyword evidence="3" id="KW-1185">Reference proteome</keyword>
<dbReference type="InterPro" id="IPR036866">
    <property type="entry name" value="RibonucZ/Hydroxyglut_hydro"/>
</dbReference>
<dbReference type="InterPro" id="IPR050698">
    <property type="entry name" value="MBL"/>
</dbReference>
<dbReference type="RefSeq" id="WP_035077460.1">
    <property type="nucleotide sequence ID" value="NZ_JQGC01000001.1"/>
</dbReference>
<dbReference type="Gene3D" id="3.60.15.10">
    <property type="entry name" value="Ribonuclease Z/Hydroxyacylglutathione hydrolase-like"/>
    <property type="match status" value="2"/>
</dbReference>